<gene>
    <name evidence="2" type="ORF">OCL97_18695</name>
</gene>
<dbReference type="InterPro" id="IPR051908">
    <property type="entry name" value="Ribosomal_N-acetyltransferase"/>
</dbReference>
<accession>A0ABW6CSH1</accession>
<evidence type="ECO:0000313" key="2">
    <source>
        <dbReference type="EMBL" id="MFD3265990.1"/>
    </source>
</evidence>
<evidence type="ECO:0000259" key="1">
    <source>
        <dbReference type="Pfam" id="PF13302"/>
    </source>
</evidence>
<dbReference type="Gene3D" id="3.40.630.30">
    <property type="match status" value="1"/>
</dbReference>
<dbReference type="InterPro" id="IPR000182">
    <property type="entry name" value="GNAT_dom"/>
</dbReference>
<sequence>MSAPPKTVLRATPEEEAAIRQAVRTAQPGSPDSVLAGPEHVAGLVTLLSDPAVSGPIYDLPRPINAETVSAWVAEAEALRQKGEAILFVSLDPAGEVAGYSRFSVWPDRSSAEIVGGRRADLQSRGQGGAGAARSFGWMFEALGVRLVGLTAALDNVRSARVIEAAGFVRMGERDSVRPDGTVRRSLYWELTRDQWQALQQA</sequence>
<dbReference type="InterPro" id="IPR016181">
    <property type="entry name" value="Acyl_CoA_acyltransferase"/>
</dbReference>
<dbReference type="Pfam" id="PF13302">
    <property type="entry name" value="Acetyltransf_3"/>
    <property type="match status" value="1"/>
</dbReference>
<reference evidence="2 3" key="1">
    <citation type="submission" date="2022-09" db="EMBL/GenBank/DDBJ databases">
        <title>New species of Phenylobacterium.</title>
        <authorList>
            <person name="Mieszkin S."/>
        </authorList>
    </citation>
    <scope>NUCLEOTIDE SEQUENCE [LARGE SCALE GENOMIC DNA]</scope>
    <source>
        <strain evidence="2 3">HK31-G</strain>
    </source>
</reference>
<name>A0ABW6CSH1_9CAUL</name>
<dbReference type="EMBL" id="JAOTJD010000044">
    <property type="protein sequence ID" value="MFD3265990.1"/>
    <property type="molecule type" value="Genomic_DNA"/>
</dbReference>
<proteinExistence type="predicted"/>
<evidence type="ECO:0000313" key="3">
    <source>
        <dbReference type="Proteomes" id="UP001598130"/>
    </source>
</evidence>
<protein>
    <submittedName>
        <fullName evidence="2">GNAT family N-acetyltransferase</fullName>
    </submittedName>
</protein>
<dbReference type="SUPFAM" id="SSF55729">
    <property type="entry name" value="Acyl-CoA N-acyltransferases (Nat)"/>
    <property type="match status" value="1"/>
</dbReference>
<keyword evidence="3" id="KW-1185">Reference proteome</keyword>
<feature type="domain" description="N-acetyltransferase" evidence="1">
    <location>
        <begin position="38"/>
        <end position="169"/>
    </location>
</feature>
<dbReference type="PANTHER" id="PTHR43441">
    <property type="entry name" value="RIBOSOMAL-PROTEIN-SERINE ACETYLTRANSFERASE"/>
    <property type="match status" value="1"/>
</dbReference>
<comment type="caution">
    <text evidence="2">The sequence shown here is derived from an EMBL/GenBank/DDBJ whole genome shotgun (WGS) entry which is preliminary data.</text>
</comment>
<organism evidence="2 3">
    <name type="scientific">Phenylobacterium ferrooxidans</name>
    <dbReference type="NCBI Taxonomy" id="2982689"/>
    <lineage>
        <taxon>Bacteria</taxon>
        <taxon>Pseudomonadati</taxon>
        <taxon>Pseudomonadota</taxon>
        <taxon>Alphaproteobacteria</taxon>
        <taxon>Caulobacterales</taxon>
        <taxon>Caulobacteraceae</taxon>
        <taxon>Phenylobacterium</taxon>
    </lineage>
</organism>
<dbReference type="Proteomes" id="UP001598130">
    <property type="component" value="Unassembled WGS sequence"/>
</dbReference>
<dbReference type="PANTHER" id="PTHR43441:SF2">
    <property type="entry name" value="FAMILY ACETYLTRANSFERASE, PUTATIVE (AFU_ORTHOLOGUE AFUA_7G00850)-RELATED"/>
    <property type="match status" value="1"/>
</dbReference>
<dbReference type="RefSeq" id="WP_377371307.1">
    <property type="nucleotide sequence ID" value="NZ_JAOTJD010000044.1"/>
</dbReference>